<evidence type="ECO:0000256" key="1">
    <source>
        <dbReference type="SAM" id="MobiDB-lite"/>
    </source>
</evidence>
<feature type="region of interest" description="Disordered" evidence="1">
    <location>
        <begin position="1"/>
        <end position="108"/>
    </location>
</feature>
<organism evidence="2">
    <name type="scientific">Drosophila-associated filamentous virus</name>
    <dbReference type="NCBI Taxonomy" id="2743186"/>
    <lineage>
        <taxon>Viruses</taxon>
    </lineage>
</organism>
<protein>
    <submittedName>
        <fullName evidence="2">Uncharacterized protein</fullName>
    </submittedName>
</protein>
<name>A0A6M9TZY0_9VIRU</name>
<evidence type="ECO:0000313" key="2">
    <source>
        <dbReference type="EMBL" id="QKN22479.1"/>
    </source>
</evidence>
<feature type="compositionally biased region" description="Low complexity" evidence="1">
    <location>
        <begin position="80"/>
        <end position="93"/>
    </location>
</feature>
<accession>A0A6M9TZY0</accession>
<sequence>MHRSQTAWADLVAMEGGADNDDNLDQVKQEKDDNDDNLDQVKQEKDDNDDVLELYDQDDGFMDCDNDDTDNFEQDSEPLQTTSSSSSTTSSSSQPPPPPPHVEEDDGVNANISNLSSLLNYSPIDNDWKNLKKIVIVDIQFGIYNIRRRPTKLFPMEYFIANIMLHTNQKSAKVQTYSGMVNVPVRFTELSHENIYIQRVIAKNVGLPWKKYISGKTEAHLKRLINSVIYNKSSLSPQFTNDLRQLEGYGDNGTCPSTMVIVRGPQKYEYLTTMCNVNANDIYVYQLPFRSIRHCPLHVYSPNYNKPHQSYQYYYSEQQPQQFRIKKRCAKGNGQFILNNILGTCSISC</sequence>
<gene>
    <name evidence="2" type="primary">ORF25</name>
</gene>
<reference evidence="2" key="1">
    <citation type="journal article" date="2021" name="Virus">
        <title>The discovery, distribution and diversity of DNA viruses associated with Drosophila melanogaster in Europe.</title>
        <authorList>
            <person name="Wallace M.A."/>
            <person name="Coffman K.A."/>
            <person name="Gilbert C."/>
            <person name="Ravindran S."/>
            <person name="Albery G.F."/>
            <person name="Abbott J."/>
            <person name="Argyridou E."/>
            <person name="Bellosta P."/>
            <person name="Betancourt A.J."/>
            <person name="Colinet H."/>
            <person name="Eric K."/>
            <person name="Glaser-Schmitt A."/>
            <person name="Grath S."/>
            <person name="Jelic M."/>
            <person name="Kankare M."/>
            <person name="Kozeretska I."/>
            <person name="Loeschcke V."/>
            <person name="Montchamp-Moreau C."/>
            <person name="Ometto L."/>
            <person name="Onder B.S."/>
            <person name="Orengo D.J."/>
            <person name="Parsch J."/>
            <person name="Pascual M."/>
            <person name="Patenkovic A."/>
            <person name="Puerma E."/>
            <person name="Ritchie M.G."/>
            <person name="Rota-Stabelli O."/>
            <person name="Schou M.F."/>
            <person name="Serga S.V."/>
            <person name="Stamenkovic-Radak M."/>
            <person name="Tanaskovic M."/>
            <person name="Veselinovic M.S."/>
            <person name="Vieira J."/>
            <person name="Vieira C.P."/>
            <person name="Kapun M."/>
            <person name="Flatt T."/>
            <person name="Gonzalez J."/>
            <person name="Staubach F."/>
            <person name="Obbard D.J."/>
        </authorList>
    </citation>
    <scope>NUCLEOTIDE SEQUENCE</scope>
    <source>
        <strain evidence="2">Filamentous_ES_Gim_15_30_pool</strain>
    </source>
</reference>
<dbReference type="EMBL" id="MT496834">
    <property type="protein sequence ID" value="QKN22479.1"/>
    <property type="molecule type" value="Genomic_DNA"/>
</dbReference>
<feature type="compositionally biased region" description="Acidic residues" evidence="1">
    <location>
        <begin position="46"/>
        <end position="76"/>
    </location>
</feature>
<proteinExistence type="predicted"/>